<comment type="caution">
    <text evidence="3">The sequence shown here is derived from an EMBL/GenBank/DDBJ whole genome shotgun (WGS) entry which is preliminary data.</text>
</comment>
<dbReference type="Pfam" id="PF05916">
    <property type="entry name" value="Sld5"/>
    <property type="match status" value="1"/>
</dbReference>
<feature type="domain" description="DNA replication complex GINS protein PSF3 N-terminal" evidence="2">
    <location>
        <begin position="3"/>
        <end position="56"/>
    </location>
</feature>
<name>A0A8S1M1I8_9CILI</name>
<protein>
    <recommendedName>
        <fullName evidence="5">DNA replication complex GINS protein PSF3</fullName>
    </recommendedName>
</protein>
<dbReference type="GO" id="GO:1902975">
    <property type="term" value="P:mitotic DNA replication initiation"/>
    <property type="evidence" value="ECO:0007669"/>
    <property type="project" value="TreeGrafter"/>
</dbReference>
<dbReference type="PANTHER" id="PTHR22768">
    <property type="entry name" value="DNA REPLICATION COMPLEX GINS PROTEIN PSF3"/>
    <property type="match status" value="1"/>
</dbReference>
<evidence type="ECO:0000259" key="2">
    <source>
        <dbReference type="Pfam" id="PF22466"/>
    </source>
</evidence>
<dbReference type="Pfam" id="PF22466">
    <property type="entry name" value="PSF3_N"/>
    <property type="match status" value="1"/>
</dbReference>
<evidence type="ECO:0000313" key="4">
    <source>
        <dbReference type="Proteomes" id="UP000692954"/>
    </source>
</evidence>
<sequence length="196" mass="23490">MYYNIDDILCEDHLVECRLEVDLYKGIFLDKEAHIEDGNLQRGHVMKLPFWMAKIMSEQEYDGIQLVQVEILEIFEDEIQKHLDADPTIVNLKQYSPYYYQLGFKMADMIPNEIRLEGFRGANKLRETLIETLKKRSIQVIFQLVQSKLEELNILTEDEKQNFYLSKGIKLQYEKWEQRLTRRQKNDIPNKKLKEL</sequence>
<evidence type="ECO:0008006" key="5">
    <source>
        <dbReference type="Google" id="ProtNLM"/>
    </source>
</evidence>
<keyword evidence="4" id="KW-1185">Reference proteome</keyword>
<feature type="domain" description="GINS subunit" evidence="1">
    <location>
        <begin position="76"/>
        <end position="177"/>
    </location>
</feature>
<dbReference type="Proteomes" id="UP000692954">
    <property type="component" value="Unassembled WGS sequence"/>
</dbReference>
<reference evidence="3" key="1">
    <citation type="submission" date="2021-01" db="EMBL/GenBank/DDBJ databases">
        <authorList>
            <consortium name="Genoscope - CEA"/>
            <person name="William W."/>
        </authorList>
    </citation>
    <scope>NUCLEOTIDE SEQUENCE</scope>
</reference>
<dbReference type="CDD" id="cd11713">
    <property type="entry name" value="GINS_A_psf3"/>
    <property type="match status" value="1"/>
</dbReference>
<dbReference type="OrthoDB" id="285779at2759"/>
<dbReference type="InterPro" id="IPR010492">
    <property type="entry name" value="GINS_Psf3"/>
</dbReference>
<proteinExistence type="predicted"/>
<dbReference type="EMBL" id="CAJJDN010000029">
    <property type="protein sequence ID" value="CAD8072362.1"/>
    <property type="molecule type" value="Genomic_DNA"/>
</dbReference>
<dbReference type="GO" id="GO:0000811">
    <property type="term" value="C:GINS complex"/>
    <property type="evidence" value="ECO:0007669"/>
    <property type="project" value="TreeGrafter"/>
</dbReference>
<evidence type="ECO:0000313" key="3">
    <source>
        <dbReference type="EMBL" id="CAD8072362.1"/>
    </source>
</evidence>
<dbReference type="InterPro" id="IPR021151">
    <property type="entry name" value="GINS_A"/>
</dbReference>
<accession>A0A8S1M1I8</accession>
<dbReference type="PANTHER" id="PTHR22768:SF0">
    <property type="entry name" value="DNA REPLICATION COMPLEX GINS PROTEIN PSF3"/>
    <property type="match status" value="1"/>
</dbReference>
<gene>
    <name evidence="3" type="ORF">PSON_ATCC_30995.1.T0290127</name>
</gene>
<evidence type="ECO:0000259" key="1">
    <source>
        <dbReference type="Pfam" id="PF05916"/>
    </source>
</evidence>
<organism evidence="3 4">
    <name type="scientific">Paramecium sonneborni</name>
    <dbReference type="NCBI Taxonomy" id="65129"/>
    <lineage>
        <taxon>Eukaryota</taxon>
        <taxon>Sar</taxon>
        <taxon>Alveolata</taxon>
        <taxon>Ciliophora</taxon>
        <taxon>Intramacronucleata</taxon>
        <taxon>Oligohymenophorea</taxon>
        <taxon>Peniculida</taxon>
        <taxon>Parameciidae</taxon>
        <taxon>Paramecium</taxon>
    </lineage>
</organism>
<dbReference type="AlphaFoldDB" id="A0A8S1M1I8"/>
<dbReference type="InterPro" id="IPR055221">
    <property type="entry name" value="PSF3_N"/>
</dbReference>
<dbReference type="CDD" id="cd21693">
    <property type="entry name" value="GINS_B_Psf3"/>
    <property type="match status" value="1"/>
</dbReference>